<evidence type="ECO:0000256" key="1">
    <source>
        <dbReference type="SAM" id="MobiDB-lite"/>
    </source>
</evidence>
<feature type="compositionally biased region" description="Polar residues" evidence="1">
    <location>
        <begin position="1"/>
        <end position="17"/>
    </location>
</feature>
<name>A0A1Y1HQU2_KLENI</name>
<proteinExistence type="predicted"/>
<accession>A0A1Y1HQU2</accession>
<feature type="region of interest" description="Disordered" evidence="1">
    <location>
        <begin position="1"/>
        <end position="20"/>
    </location>
</feature>
<gene>
    <name evidence="2" type="ORF">KFL_000480030</name>
</gene>
<evidence type="ECO:0000313" key="2">
    <source>
        <dbReference type="EMBL" id="GAQ80162.1"/>
    </source>
</evidence>
<evidence type="ECO:0000313" key="3">
    <source>
        <dbReference type="Proteomes" id="UP000054558"/>
    </source>
</evidence>
<sequence length="113" mass="11844">MCGPCSPSSSTAPSLAQQGGHEVRHPFVAAPHATGLDDALRVACGSLTGQLATNALVDGQYRATFRSVKNESGISAAVKNVKFWVGIVCLHVSLVLAYRRGEVAQKVVKRATP</sequence>
<dbReference type="Proteomes" id="UP000054558">
    <property type="component" value="Unassembled WGS sequence"/>
</dbReference>
<dbReference type="EMBL" id="DF236997">
    <property type="protein sequence ID" value="GAQ80162.1"/>
    <property type="molecule type" value="Genomic_DNA"/>
</dbReference>
<organism evidence="2 3">
    <name type="scientific">Klebsormidium nitens</name>
    <name type="common">Green alga</name>
    <name type="synonym">Ulothrix nitens</name>
    <dbReference type="NCBI Taxonomy" id="105231"/>
    <lineage>
        <taxon>Eukaryota</taxon>
        <taxon>Viridiplantae</taxon>
        <taxon>Streptophyta</taxon>
        <taxon>Klebsormidiophyceae</taxon>
        <taxon>Klebsormidiales</taxon>
        <taxon>Klebsormidiaceae</taxon>
        <taxon>Klebsormidium</taxon>
    </lineage>
</organism>
<reference evidence="2 3" key="1">
    <citation type="journal article" date="2014" name="Nat. Commun.">
        <title>Klebsormidium flaccidum genome reveals primary factors for plant terrestrial adaptation.</title>
        <authorList>
            <person name="Hori K."/>
            <person name="Maruyama F."/>
            <person name="Fujisawa T."/>
            <person name="Togashi T."/>
            <person name="Yamamoto N."/>
            <person name="Seo M."/>
            <person name="Sato S."/>
            <person name="Yamada T."/>
            <person name="Mori H."/>
            <person name="Tajima N."/>
            <person name="Moriyama T."/>
            <person name="Ikeuchi M."/>
            <person name="Watanabe M."/>
            <person name="Wada H."/>
            <person name="Kobayashi K."/>
            <person name="Saito M."/>
            <person name="Masuda T."/>
            <person name="Sasaki-Sekimoto Y."/>
            <person name="Mashiguchi K."/>
            <person name="Awai K."/>
            <person name="Shimojima M."/>
            <person name="Masuda S."/>
            <person name="Iwai M."/>
            <person name="Nobusawa T."/>
            <person name="Narise T."/>
            <person name="Kondo S."/>
            <person name="Saito H."/>
            <person name="Sato R."/>
            <person name="Murakawa M."/>
            <person name="Ihara Y."/>
            <person name="Oshima-Yamada Y."/>
            <person name="Ohtaka K."/>
            <person name="Satoh M."/>
            <person name="Sonobe K."/>
            <person name="Ishii M."/>
            <person name="Ohtani R."/>
            <person name="Kanamori-Sato M."/>
            <person name="Honoki R."/>
            <person name="Miyazaki D."/>
            <person name="Mochizuki H."/>
            <person name="Umetsu J."/>
            <person name="Higashi K."/>
            <person name="Shibata D."/>
            <person name="Kamiya Y."/>
            <person name="Sato N."/>
            <person name="Nakamura Y."/>
            <person name="Tabata S."/>
            <person name="Ida S."/>
            <person name="Kurokawa K."/>
            <person name="Ohta H."/>
        </authorList>
    </citation>
    <scope>NUCLEOTIDE SEQUENCE [LARGE SCALE GENOMIC DNA]</scope>
    <source>
        <strain evidence="2 3">NIES-2285</strain>
    </source>
</reference>
<dbReference type="AlphaFoldDB" id="A0A1Y1HQU2"/>
<protein>
    <submittedName>
        <fullName evidence="2">Uncharacterized protein</fullName>
    </submittedName>
</protein>
<keyword evidence="3" id="KW-1185">Reference proteome</keyword>